<evidence type="ECO:0000313" key="2">
    <source>
        <dbReference type="EMBL" id="OPZ92934.1"/>
    </source>
</evidence>
<gene>
    <name evidence="2" type="ORF">BWY73_00571</name>
</gene>
<reference evidence="2" key="1">
    <citation type="submission" date="2017-02" db="EMBL/GenBank/DDBJ databases">
        <title>Delving into the versatile metabolic prowess of the omnipresent phylum Bacteroidetes.</title>
        <authorList>
            <person name="Nobu M.K."/>
            <person name="Mei R."/>
            <person name="Narihiro T."/>
            <person name="Kuroda K."/>
            <person name="Liu W.-T."/>
        </authorList>
    </citation>
    <scope>NUCLEOTIDE SEQUENCE</scope>
    <source>
        <strain evidence="2">ADurb.Bin417</strain>
    </source>
</reference>
<dbReference type="EMBL" id="MWAK01000057">
    <property type="protein sequence ID" value="OPZ92934.1"/>
    <property type="molecule type" value="Genomic_DNA"/>
</dbReference>
<organism evidence="2">
    <name type="scientific">candidate division TA06 bacterium ADurb.Bin417</name>
    <dbReference type="NCBI Taxonomy" id="1852828"/>
    <lineage>
        <taxon>Bacteria</taxon>
        <taxon>Bacteria division TA06</taxon>
    </lineage>
</organism>
<comment type="caution">
    <text evidence="2">The sequence shown here is derived from an EMBL/GenBank/DDBJ whole genome shotgun (WGS) entry which is preliminary data.</text>
</comment>
<feature type="region of interest" description="Disordered" evidence="1">
    <location>
        <begin position="112"/>
        <end position="132"/>
    </location>
</feature>
<dbReference type="Proteomes" id="UP000485484">
    <property type="component" value="Unassembled WGS sequence"/>
</dbReference>
<dbReference type="AlphaFoldDB" id="A0A1V5MI63"/>
<sequence length="363" mass="38645">MAWEIGAVQLVEGQPVTENGPFPVHGGRTVADRRLDLQPAPFGRHRKDSILLPLEAGLQSGFQGGNPVIGLVMAGQVIVKGAPPVINPGKQVEDPAIIDRLVKRGAQLGVASQPQPGAPLAAPGIEGGPGESGQKIVTGAALEIVDEAQAKTEVVISPAFLVGVQEQSAPPIAGRDFKIHLVEEPQLVNPGNVAAKAGQVQGFARLRLETGPDHLGRDAGGGIHLDEIQVHRLLAKGLDPIPFPAIGLFINPVGQHSRFRRPNGRFAAGDQFRNPVETAAAEAVQFWFDQEVRRGEPLDLAAGILNLVQGHHLADNIKHVAQVFLIQQGVADIDRDHQVASHRLNRLDREVVDQAAVHQQPVV</sequence>
<evidence type="ECO:0000256" key="1">
    <source>
        <dbReference type="SAM" id="MobiDB-lite"/>
    </source>
</evidence>
<accession>A0A1V5MI63</accession>
<proteinExistence type="predicted"/>
<protein>
    <submittedName>
        <fullName evidence="2">Uncharacterized protein</fullName>
    </submittedName>
</protein>
<feature type="compositionally biased region" description="Low complexity" evidence="1">
    <location>
        <begin position="112"/>
        <end position="124"/>
    </location>
</feature>
<name>A0A1V5MI63_UNCT6</name>